<dbReference type="InterPro" id="IPR012334">
    <property type="entry name" value="Pectin_lyas_fold"/>
</dbReference>
<protein>
    <submittedName>
        <fullName evidence="4">Pectate lyase superfamily protein</fullName>
    </submittedName>
</protein>
<dbReference type="Pfam" id="PF12708">
    <property type="entry name" value="Pect-lyase_RHGA_epim"/>
    <property type="match status" value="1"/>
</dbReference>
<name>A0A5C5YB08_9BACT</name>
<organism evidence="4 5">
    <name type="scientific">Allorhodopirellula solitaria</name>
    <dbReference type="NCBI Taxonomy" id="2527987"/>
    <lineage>
        <taxon>Bacteria</taxon>
        <taxon>Pseudomonadati</taxon>
        <taxon>Planctomycetota</taxon>
        <taxon>Planctomycetia</taxon>
        <taxon>Pirellulales</taxon>
        <taxon>Pirellulaceae</taxon>
        <taxon>Allorhodopirellula</taxon>
    </lineage>
</organism>
<dbReference type="InterPro" id="IPR007742">
    <property type="entry name" value="NosD_dom"/>
</dbReference>
<evidence type="ECO:0000313" key="5">
    <source>
        <dbReference type="Proteomes" id="UP000318053"/>
    </source>
</evidence>
<evidence type="ECO:0000259" key="2">
    <source>
        <dbReference type="Pfam" id="PF12708"/>
    </source>
</evidence>
<dbReference type="GO" id="GO:0016829">
    <property type="term" value="F:lyase activity"/>
    <property type="evidence" value="ECO:0007669"/>
    <property type="project" value="UniProtKB-KW"/>
</dbReference>
<gene>
    <name evidence="4" type="ORF">CA85_13570</name>
</gene>
<dbReference type="EMBL" id="SJPK01000003">
    <property type="protein sequence ID" value="TWT72896.1"/>
    <property type="molecule type" value="Genomic_DNA"/>
</dbReference>
<sequence>MVYLRDALRDASVFLLAGMMLLLHFSYIANAEQPARQQVNSDRKTIRDFGAIGDGVADETDAIQRAVDSRIGSVRFPKGKYRITKTIVVDLDLVGPTSLVGDGTPQVIMEGAGPAFRLVGTHSGTAAPHTVKDNVWENQRTPMIDGIEIVGAHDLACGIEADGTMQLTITRVVVRKAWHGIHLVNRNRNVVLSDCHLYENRGAGVFYDNVNLHQSNIVGCHISYNEQGGVVIRGGDVRNVHIGTCDIEGNMGGKESQPAANVLLVSEEGSIGEVAIVGCTIQHTHGAPDSANIRIDAHSKLREFTPERRHGNITIANNILSDVQYNVDIKNARGVTITGNTIWKGYTANVRVANSRSIVMSDNVFDRNPRYSYGDGAAAKQAIIFDQCNGCTINANHIDGAVGGDGDGGAALVIRNSHRFNVTDCTIVDCGSCGILLDDVSRSRVSDCLIDHRDDAADQSVSIRARGGQGNQISDNLLGHGRQLSEGFTEITSD</sequence>
<reference evidence="4 5" key="1">
    <citation type="submission" date="2019-02" db="EMBL/GenBank/DDBJ databases">
        <title>Deep-cultivation of Planctomycetes and their phenomic and genomic characterization uncovers novel biology.</title>
        <authorList>
            <person name="Wiegand S."/>
            <person name="Jogler M."/>
            <person name="Boedeker C."/>
            <person name="Pinto D."/>
            <person name="Vollmers J."/>
            <person name="Rivas-Marin E."/>
            <person name="Kohn T."/>
            <person name="Peeters S.H."/>
            <person name="Heuer A."/>
            <person name="Rast P."/>
            <person name="Oberbeckmann S."/>
            <person name="Bunk B."/>
            <person name="Jeske O."/>
            <person name="Meyerdierks A."/>
            <person name="Storesund J.E."/>
            <person name="Kallscheuer N."/>
            <person name="Luecker S."/>
            <person name="Lage O.M."/>
            <person name="Pohl T."/>
            <person name="Merkel B.J."/>
            <person name="Hornburger P."/>
            <person name="Mueller R.-W."/>
            <person name="Bruemmer F."/>
            <person name="Labrenz M."/>
            <person name="Spormann A.M."/>
            <person name="Op Den Camp H."/>
            <person name="Overmann J."/>
            <person name="Amann R."/>
            <person name="Jetten M.S.M."/>
            <person name="Mascher T."/>
            <person name="Medema M.H."/>
            <person name="Devos D.P."/>
            <person name="Kaster A.-K."/>
            <person name="Ovreas L."/>
            <person name="Rohde M."/>
            <person name="Galperin M.Y."/>
            <person name="Jogler C."/>
        </authorList>
    </citation>
    <scope>NUCLEOTIDE SEQUENCE [LARGE SCALE GENOMIC DNA]</scope>
    <source>
        <strain evidence="4 5">CA85</strain>
    </source>
</reference>
<dbReference type="RefSeq" id="WP_222435413.1">
    <property type="nucleotide sequence ID" value="NZ_SJPK01000003.1"/>
</dbReference>
<dbReference type="InterPro" id="IPR011050">
    <property type="entry name" value="Pectin_lyase_fold/virulence"/>
</dbReference>
<feature type="domain" description="Right handed beta helix" evidence="3">
    <location>
        <begin position="130"/>
        <end position="241"/>
    </location>
</feature>
<keyword evidence="4" id="KW-0456">Lyase</keyword>
<evidence type="ECO:0000259" key="1">
    <source>
        <dbReference type="Pfam" id="PF05048"/>
    </source>
</evidence>
<dbReference type="Gene3D" id="2.160.20.10">
    <property type="entry name" value="Single-stranded right-handed beta-helix, Pectin lyase-like"/>
    <property type="match status" value="2"/>
</dbReference>
<dbReference type="InterPro" id="IPR024535">
    <property type="entry name" value="RHGA/B-epi-like_pectate_lyase"/>
</dbReference>
<feature type="domain" description="Rhamnogalacturonase A/B/Epimerase-like pectate lyase" evidence="2">
    <location>
        <begin position="46"/>
        <end position="113"/>
    </location>
</feature>
<dbReference type="SUPFAM" id="SSF51126">
    <property type="entry name" value="Pectin lyase-like"/>
    <property type="match status" value="2"/>
</dbReference>
<feature type="domain" description="Periplasmic copper-binding protein NosD beta helix" evidence="1">
    <location>
        <begin position="309"/>
        <end position="446"/>
    </location>
</feature>
<proteinExistence type="predicted"/>
<dbReference type="InterPro" id="IPR006626">
    <property type="entry name" value="PbH1"/>
</dbReference>
<accession>A0A5C5YB08</accession>
<dbReference type="SMART" id="SM00710">
    <property type="entry name" value="PbH1"/>
    <property type="match status" value="9"/>
</dbReference>
<keyword evidence="5" id="KW-1185">Reference proteome</keyword>
<dbReference type="Pfam" id="PF05048">
    <property type="entry name" value="NosD"/>
    <property type="match status" value="1"/>
</dbReference>
<dbReference type="Proteomes" id="UP000318053">
    <property type="component" value="Unassembled WGS sequence"/>
</dbReference>
<dbReference type="Pfam" id="PF13229">
    <property type="entry name" value="Beta_helix"/>
    <property type="match status" value="1"/>
</dbReference>
<dbReference type="AlphaFoldDB" id="A0A5C5YB08"/>
<dbReference type="InterPro" id="IPR039448">
    <property type="entry name" value="Beta_helix"/>
</dbReference>
<evidence type="ECO:0000259" key="3">
    <source>
        <dbReference type="Pfam" id="PF13229"/>
    </source>
</evidence>
<comment type="caution">
    <text evidence="4">The sequence shown here is derived from an EMBL/GenBank/DDBJ whole genome shotgun (WGS) entry which is preliminary data.</text>
</comment>
<evidence type="ECO:0000313" key="4">
    <source>
        <dbReference type="EMBL" id="TWT72896.1"/>
    </source>
</evidence>